<comment type="caution">
    <text evidence="3">The sequence shown here is derived from an EMBL/GenBank/DDBJ whole genome shotgun (WGS) entry which is preliminary data.</text>
</comment>
<proteinExistence type="inferred from homology"/>
<reference evidence="3 4" key="1">
    <citation type="submission" date="2020-08" db="EMBL/GenBank/DDBJ databases">
        <title>Genomic Encyclopedia of Type Strains, Phase IV (KMG-IV): sequencing the most valuable type-strain genomes for metagenomic binning, comparative biology and taxonomic classification.</title>
        <authorList>
            <person name="Goeker M."/>
        </authorList>
    </citation>
    <scope>NUCLEOTIDE SEQUENCE [LARGE SCALE GENOMIC DNA]</scope>
    <source>
        <strain evidence="3 4">DSM 102238</strain>
    </source>
</reference>
<comment type="similarity">
    <text evidence="1">Belongs to the ros/MucR family.</text>
</comment>
<keyword evidence="4" id="KW-1185">Reference proteome</keyword>
<dbReference type="InterPro" id="IPR008807">
    <property type="entry name" value="ROS_MUCR"/>
</dbReference>
<evidence type="ECO:0000256" key="2">
    <source>
        <dbReference type="SAM" id="MobiDB-lite"/>
    </source>
</evidence>
<name>A0A7W6H2Y7_9HYPH</name>
<dbReference type="GO" id="GO:0006355">
    <property type="term" value="P:regulation of DNA-templated transcription"/>
    <property type="evidence" value="ECO:0007669"/>
    <property type="project" value="InterPro"/>
</dbReference>
<dbReference type="Proteomes" id="UP000542776">
    <property type="component" value="Unassembled WGS sequence"/>
</dbReference>
<sequence>MTDEHNEKSLRIQQTAGIVSAYVSNNHVPRDELAALISTVFAALSLETTAEPIEVEAAQLVPAVSVKKSVTPDYLVCLEDGKRFKSLKRHLMTHYDLTPKEYRQKWGLPDDYPMVAASYAAKRSELAKSFGLGRKAASAPEPASVAEETAPKRRASRKASSEVDAEAA</sequence>
<evidence type="ECO:0000313" key="4">
    <source>
        <dbReference type="Proteomes" id="UP000542776"/>
    </source>
</evidence>
<dbReference type="GO" id="GO:0008270">
    <property type="term" value="F:zinc ion binding"/>
    <property type="evidence" value="ECO:0007669"/>
    <property type="project" value="InterPro"/>
</dbReference>
<evidence type="ECO:0000313" key="3">
    <source>
        <dbReference type="EMBL" id="MBB3997160.1"/>
    </source>
</evidence>
<dbReference type="GO" id="GO:0003677">
    <property type="term" value="F:DNA binding"/>
    <property type="evidence" value="ECO:0007669"/>
    <property type="project" value="InterPro"/>
</dbReference>
<protein>
    <submittedName>
        <fullName evidence="3">Putative transcriptional regulator</fullName>
    </submittedName>
</protein>
<dbReference type="Gene3D" id="1.10.10.1550">
    <property type="entry name" value="ROS/MUCR transcriptional regulator protein"/>
    <property type="match status" value="1"/>
</dbReference>
<organism evidence="3 4">
    <name type="scientific">Aureimonas pseudogalii</name>
    <dbReference type="NCBI Taxonomy" id="1744844"/>
    <lineage>
        <taxon>Bacteria</taxon>
        <taxon>Pseudomonadati</taxon>
        <taxon>Pseudomonadota</taxon>
        <taxon>Alphaproteobacteria</taxon>
        <taxon>Hyphomicrobiales</taxon>
        <taxon>Aurantimonadaceae</taxon>
        <taxon>Aureimonas</taxon>
    </lineage>
</organism>
<dbReference type="RefSeq" id="WP_183198408.1">
    <property type="nucleotide sequence ID" value="NZ_JACIEK010000001.1"/>
</dbReference>
<dbReference type="InterPro" id="IPR041920">
    <property type="entry name" value="ROS/MUCR_sf"/>
</dbReference>
<dbReference type="EMBL" id="JACIEK010000001">
    <property type="protein sequence ID" value="MBB3997160.1"/>
    <property type="molecule type" value="Genomic_DNA"/>
</dbReference>
<accession>A0A7W6H2Y7</accession>
<dbReference type="AlphaFoldDB" id="A0A7W6H2Y7"/>
<gene>
    <name evidence="3" type="ORF">GGR04_000981</name>
</gene>
<dbReference type="Pfam" id="PF05443">
    <property type="entry name" value="ROS_MUCR"/>
    <property type="match status" value="1"/>
</dbReference>
<evidence type="ECO:0000256" key="1">
    <source>
        <dbReference type="ARBA" id="ARBA00007031"/>
    </source>
</evidence>
<feature type="compositionally biased region" description="Low complexity" evidence="2">
    <location>
        <begin position="136"/>
        <end position="148"/>
    </location>
</feature>
<feature type="region of interest" description="Disordered" evidence="2">
    <location>
        <begin position="134"/>
        <end position="168"/>
    </location>
</feature>